<feature type="domain" description="ABM" evidence="1">
    <location>
        <begin position="2"/>
        <end position="91"/>
    </location>
</feature>
<sequence>MITEHALLSVKPGMEDEFEAAFNKAKSIIGSMPGFQGLTLSRCIENPGTYLLLVECARLDDHTAGFRGSAEYQEWRALLHHFYSPFPTVEHYERVVVLNA</sequence>
<dbReference type="Proteomes" id="UP000464186">
    <property type="component" value="Chromosome"/>
</dbReference>
<dbReference type="SUPFAM" id="SSF54909">
    <property type="entry name" value="Dimeric alpha+beta barrel"/>
    <property type="match status" value="1"/>
</dbReference>
<reference evidence="2 3" key="1">
    <citation type="submission" date="2020-01" db="EMBL/GenBank/DDBJ databases">
        <title>Pseudarthrobacter psychrotolerans sp. nov., isolated from antarctic soil.</title>
        <authorList>
            <person name="Shin Y."/>
            <person name="Park W."/>
        </authorList>
    </citation>
    <scope>NUCLEOTIDE SEQUENCE [LARGE SCALE GENOMIC DNA]</scope>
    <source>
        <strain evidence="2 3">YJ56</strain>
    </source>
</reference>
<evidence type="ECO:0000259" key="1">
    <source>
        <dbReference type="PROSITE" id="PS51725"/>
    </source>
</evidence>
<evidence type="ECO:0000313" key="3">
    <source>
        <dbReference type="Proteomes" id="UP000464186"/>
    </source>
</evidence>
<proteinExistence type="predicted"/>
<dbReference type="KEGG" id="psey:GU243_10655"/>
<keyword evidence="2" id="KW-0503">Monooxygenase</keyword>
<accession>A0A6P1NIF3</accession>
<dbReference type="PROSITE" id="PS51725">
    <property type="entry name" value="ABM"/>
    <property type="match status" value="1"/>
</dbReference>
<keyword evidence="3" id="KW-1185">Reference proteome</keyword>
<dbReference type="InterPro" id="IPR011008">
    <property type="entry name" value="Dimeric_a/b-barrel"/>
</dbReference>
<protein>
    <submittedName>
        <fullName evidence="2">Antibiotic biosynthesis monooxygenase</fullName>
    </submittedName>
</protein>
<dbReference type="GO" id="GO:0004497">
    <property type="term" value="F:monooxygenase activity"/>
    <property type="evidence" value="ECO:0007669"/>
    <property type="project" value="UniProtKB-KW"/>
</dbReference>
<dbReference type="Pfam" id="PF03992">
    <property type="entry name" value="ABM"/>
    <property type="match status" value="1"/>
</dbReference>
<gene>
    <name evidence="2" type="ORF">GU243_10655</name>
</gene>
<dbReference type="EMBL" id="CP047898">
    <property type="protein sequence ID" value="QHK20116.1"/>
    <property type="molecule type" value="Genomic_DNA"/>
</dbReference>
<dbReference type="AlphaFoldDB" id="A0A6P1NIF3"/>
<organism evidence="2 3">
    <name type="scientific">Pseudarthrobacter psychrotolerans</name>
    <dbReference type="NCBI Taxonomy" id="2697569"/>
    <lineage>
        <taxon>Bacteria</taxon>
        <taxon>Bacillati</taxon>
        <taxon>Actinomycetota</taxon>
        <taxon>Actinomycetes</taxon>
        <taxon>Micrococcales</taxon>
        <taxon>Micrococcaceae</taxon>
        <taxon>Pseudarthrobacter</taxon>
    </lineage>
</organism>
<evidence type="ECO:0000313" key="2">
    <source>
        <dbReference type="EMBL" id="QHK20116.1"/>
    </source>
</evidence>
<dbReference type="Gene3D" id="3.30.70.100">
    <property type="match status" value="1"/>
</dbReference>
<dbReference type="InterPro" id="IPR007138">
    <property type="entry name" value="ABM_dom"/>
</dbReference>
<keyword evidence="2" id="KW-0560">Oxidoreductase</keyword>
<name>A0A6P1NIF3_9MICC</name>